<evidence type="ECO:0000313" key="3">
    <source>
        <dbReference type="EMBL" id="EJR65657.1"/>
    </source>
</evidence>
<sequence>MKRIKIARQRKGVSQKELAEKLNMTQQAVSYYEKGSRVPDENILLEISRILTVPVEYLTEETNDPEGWDLWEKHTGYSVEQIQNEIKRIQSANHVVGDENNLQNLIGQAVANLEGIGNTDRGIIDKIAKDINNLQSELNKKYEDPKKMAKLPSLGGKGEIKIRPGTIKPIELIFDDLSAEVYEKAMDVLIQARRELQDISNNLRLK</sequence>
<keyword evidence="1" id="KW-0238">DNA-binding</keyword>
<dbReference type="RefSeq" id="WP_000821360.1">
    <property type="nucleotide sequence ID" value="NZ_JH791884.1"/>
</dbReference>
<proteinExistence type="predicted"/>
<reference evidence="3 4" key="1">
    <citation type="submission" date="2012-04" db="EMBL/GenBank/DDBJ databases">
        <title>The Genome Sequence of Bacillus cereus VD154.</title>
        <authorList>
            <consortium name="The Broad Institute Genome Sequencing Platform"/>
            <consortium name="The Broad Institute Genome Sequencing Center for Infectious Disease"/>
            <person name="Feldgarden M."/>
            <person name="Van der Auwera G.A."/>
            <person name="Mahillon J."/>
            <person name="Duprez V."/>
            <person name="Timmery S."/>
            <person name="Mattelet C."/>
            <person name="Dierick K."/>
            <person name="Sun M."/>
            <person name="Yu Z."/>
            <person name="Zhu L."/>
            <person name="Hu X."/>
            <person name="Shank E.B."/>
            <person name="Swiecicka I."/>
            <person name="Hansen B.M."/>
            <person name="Andrup L."/>
            <person name="Young S.K."/>
            <person name="Zeng Q."/>
            <person name="Gargeya S."/>
            <person name="Fitzgerald M."/>
            <person name="Haas B."/>
            <person name="Abouelleil A."/>
            <person name="Alvarado L."/>
            <person name="Arachchi H.M."/>
            <person name="Berlin A."/>
            <person name="Chapman S.B."/>
            <person name="Goldberg J."/>
            <person name="Griggs A."/>
            <person name="Gujja S."/>
            <person name="Hansen M."/>
            <person name="Howarth C."/>
            <person name="Imamovic A."/>
            <person name="Larimer J."/>
            <person name="McCowen C."/>
            <person name="Montmayeur A."/>
            <person name="Murphy C."/>
            <person name="Neiman D."/>
            <person name="Pearson M."/>
            <person name="Priest M."/>
            <person name="Roberts A."/>
            <person name="Saif S."/>
            <person name="Shea T."/>
            <person name="Sisk P."/>
            <person name="Sykes S."/>
            <person name="Wortman J."/>
            <person name="Nusbaum C."/>
            <person name="Birren B."/>
        </authorList>
    </citation>
    <scope>NUCLEOTIDE SEQUENCE [LARGE SCALE GENOMIC DNA]</scope>
    <source>
        <strain evidence="3 4">VD154</strain>
    </source>
</reference>
<dbReference type="PANTHER" id="PTHR46558">
    <property type="entry name" value="TRACRIPTIONAL REGULATORY PROTEIN-RELATED-RELATED"/>
    <property type="match status" value="1"/>
</dbReference>
<dbReference type="EMBL" id="AHFG01000075">
    <property type="protein sequence ID" value="EJR65657.1"/>
    <property type="molecule type" value="Genomic_DNA"/>
</dbReference>
<dbReference type="SMART" id="SM00530">
    <property type="entry name" value="HTH_XRE"/>
    <property type="match status" value="1"/>
</dbReference>
<gene>
    <name evidence="3" type="ORF">IK5_05385</name>
</gene>
<dbReference type="InterPro" id="IPR001387">
    <property type="entry name" value="Cro/C1-type_HTH"/>
</dbReference>
<evidence type="ECO:0000259" key="2">
    <source>
        <dbReference type="PROSITE" id="PS50943"/>
    </source>
</evidence>
<dbReference type="PANTHER" id="PTHR46558:SF4">
    <property type="entry name" value="DNA-BIDING PHAGE PROTEIN"/>
    <property type="match status" value="1"/>
</dbReference>
<organism evidence="3 4">
    <name type="scientific">Bacillus cereus VD154</name>
    <dbReference type="NCBI Taxonomy" id="1053238"/>
    <lineage>
        <taxon>Bacteria</taxon>
        <taxon>Bacillati</taxon>
        <taxon>Bacillota</taxon>
        <taxon>Bacilli</taxon>
        <taxon>Bacillales</taxon>
        <taxon>Bacillaceae</taxon>
        <taxon>Bacillus</taxon>
        <taxon>Bacillus cereus group</taxon>
    </lineage>
</organism>
<dbReference type="SUPFAM" id="SSF58100">
    <property type="entry name" value="Bacterial hemolysins"/>
    <property type="match status" value="1"/>
</dbReference>
<name>A0A9W5KS13_BACCE</name>
<dbReference type="Gene3D" id="1.10.260.40">
    <property type="entry name" value="lambda repressor-like DNA-binding domains"/>
    <property type="match status" value="1"/>
</dbReference>
<evidence type="ECO:0000256" key="1">
    <source>
        <dbReference type="ARBA" id="ARBA00023125"/>
    </source>
</evidence>
<accession>A0A9W5KS13</accession>
<dbReference type="GO" id="GO:0003677">
    <property type="term" value="F:DNA binding"/>
    <property type="evidence" value="ECO:0007669"/>
    <property type="project" value="UniProtKB-KW"/>
</dbReference>
<protein>
    <recommendedName>
        <fullName evidence="2">HTH cro/C1-type domain-containing protein</fullName>
    </recommendedName>
</protein>
<dbReference type="AlphaFoldDB" id="A0A9W5KS13"/>
<dbReference type="InterPro" id="IPR010982">
    <property type="entry name" value="Lambda_DNA-bd_dom_sf"/>
</dbReference>
<comment type="caution">
    <text evidence="3">The sequence shown here is derived from an EMBL/GenBank/DDBJ whole genome shotgun (WGS) entry which is preliminary data.</text>
</comment>
<dbReference type="Pfam" id="PF01381">
    <property type="entry name" value="HTH_3"/>
    <property type="match status" value="1"/>
</dbReference>
<feature type="domain" description="HTH cro/C1-type" evidence="2">
    <location>
        <begin position="4"/>
        <end position="58"/>
    </location>
</feature>
<evidence type="ECO:0000313" key="4">
    <source>
        <dbReference type="Proteomes" id="UP000006967"/>
    </source>
</evidence>
<dbReference type="Proteomes" id="UP000006967">
    <property type="component" value="Unassembled WGS sequence"/>
</dbReference>
<dbReference type="CDD" id="cd00093">
    <property type="entry name" value="HTH_XRE"/>
    <property type="match status" value="1"/>
</dbReference>
<dbReference type="PROSITE" id="PS50943">
    <property type="entry name" value="HTH_CROC1"/>
    <property type="match status" value="1"/>
</dbReference>
<dbReference type="SUPFAM" id="SSF47413">
    <property type="entry name" value="lambda repressor-like DNA-binding domains"/>
    <property type="match status" value="1"/>
</dbReference>